<dbReference type="STRING" id="75743.A0A401NWC9"/>
<evidence type="ECO:0000313" key="3">
    <source>
        <dbReference type="Proteomes" id="UP000288216"/>
    </source>
</evidence>
<protein>
    <submittedName>
        <fullName evidence="2">Uncharacterized protein</fullName>
    </submittedName>
</protein>
<sequence>MFYSVRVFNNDGQHKISELLLPCLLQPSSIPLGSVSGLPDGVRSSSHSRSGSHDRYEEQTDTSDSESFTLQVRKINQQPALWKAGEPGYNPNRFRLHLEKESREEIERRKKVMQEKIVELTPEAELEVDIVDIYKPGSGE</sequence>
<comment type="caution">
    <text evidence="2">The sequence shown here is derived from an EMBL/GenBank/DDBJ whole genome shotgun (WGS) entry which is preliminary data.</text>
</comment>
<keyword evidence="3" id="KW-1185">Reference proteome</keyword>
<dbReference type="AlphaFoldDB" id="A0A401NWC9"/>
<organism evidence="2 3">
    <name type="scientific">Scyliorhinus torazame</name>
    <name type="common">Cloudy catshark</name>
    <name type="synonym">Catulus torazame</name>
    <dbReference type="NCBI Taxonomy" id="75743"/>
    <lineage>
        <taxon>Eukaryota</taxon>
        <taxon>Metazoa</taxon>
        <taxon>Chordata</taxon>
        <taxon>Craniata</taxon>
        <taxon>Vertebrata</taxon>
        <taxon>Chondrichthyes</taxon>
        <taxon>Elasmobranchii</taxon>
        <taxon>Galeomorphii</taxon>
        <taxon>Galeoidea</taxon>
        <taxon>Carcharhiniformes</taxon>
        <taxon>Scyliorhinidae</taxon>
        <taxon>Scyliorhinus</taxon>
    </lineage>
</organism>
<reference evidence="2 3" key="1">
    <citation type="journal article" date="2018" name="Nat. Ecol. Evol.">
        <title>Shark genomes provide insights into elasmobranch evolution and the origin of vertebrates.</title>
        <authorList>
            <person name="Hara Y"/>
            <person name="Yamaguchi K"/>
            <person name="Onimaru K"/>
            <person name="Kadota M"/>
            <person name="Koyanagi M"/>
            <person name="Keeley SD"/>
            <person name="Tatsumi K"/>
            <person name="Tanaka K"/>
            <person name="Motone F"/>
            <person name="Kageyama Y"/>
            <person name="Nozu R"/>
            <person name="Adachi N"/>
            <person name="Nishimura O"/>
            <person name="Nakagawa R"/>
            <person name="Tanegashima C"/>
            <person name="Kiyatake I"/>
            <person name="Matsumoto R"/>
            <person name="Murakumo K"/>
            <person name="Nishida K"/>
            <person name="Terakita A"/>
            <person name="Kuratani S"/>
            <person name="Sato K"/>
            <person name="Hyodo S Kuraku.S."/>
        </authorList>
    </citation>
    <scope>NUCLEOTIDE SEQUENCE [LARGE SCALE GENOMIC DNA]</scope>
</reference>
<dbReference type="EMBL" id="BFAA01008141">
    <property type="protein sequence ID" value="GCB65171.1"/>
    <property type="molecule type" value="Genomic_DNA"/>
</dbReference>
<evidence type="ECO:0000313" key="2">
    <source>
        <dbReference type="EMBL" id="GCB65171.1"/>
    </source>
</evidence>
<dbReference type="Proteomes" id="UP000288216">
    <property type="component" value="Unassembled WGS sequence"/>
</dbReference>
<feature type="region of interest" description="Disordered" evidence="1">
    <location>
        <begin position="35"/>
        <end position="67"/>
    </location>
</feature>
<accession>A0A401NWC9</accession>
<proteinExistence type="predicted"/>
<gene>
    <name evidence="2" type="ORF">scyTo_0014859</name>
</gene>
<dbReference type="OrthoDB" id="9950389at2759"/>
<name>A0A401NWC9_SCYTO</name>
<evidence type="ECO:0000256" key="1">
    <source>
        <dbReference type="SAM" id="MobiDB-lite"/>
    </source>
</evidence>